<keyword evidence="1" id="KW-1133">Transmembrane helix</keyword>
<dbReference type="OrthoDB" id="9122612at2"/>
<sequence>MAKATGWSDRLRDRGFIDQWGLMVFAGAGFAGIVTSKALGIETVWVAIGAVLLMFIYALVIGRAGTGRLRADQAGDNCYYLGLIYTLSSLSYAIFTFDPDGTAATVVQGFGIALATTIVGLILRVFFNQGRPDLENTEEEIRLEMTDAVARLKGQLNTAVRDMYDFSQRIQQVLGEVHTSAVNNIETFTKASVAGMQEVSSAASTAIRDEANDFALRSKKYSTTFDNLLAKVERHGGLLDDIAQTQEHLTTSSVSVGLVANETKSAMEALLMASNAGRAAAVETQSSVTAATALAEQLLLTVNSLQAQVAATNAAYEKRLHELSVAPTAAAEAAMQGLGLASKALESHLTQLASTHLETHSSMAASAKQSAELVEVHNRALAAELAHSRELVTKVHTSLVDMTDRLATSLERID</sequence>
<proteinExistence type="predicted"/>
<evidence type="ECO:0000313" key="2">
    <source>
        <dbReference type="EMBL" id="QDA57023.1"/>
    </source>
</evidence>
<protein>
    <submittedName>
        <fullName evidence="2">Uncharacterized protein</fullName>
    </submittedName>
</protein>
<dbReference type="KEGG" id="thes:FHQ07_06680"/>
<keyword evidence="1" id="KW-0472">Membrane</keyword>
<keyword evidence="3" id="KW-1185">Reference proteome</keyword>
<feature type="transmembrane region" description="Helical" evidence="1">
    <location>
        <begin position="20"/>
        <end position="39"/>
    </location>
</feature>
<evidence type="ECO:0000256" key="1">
    <source>
        <dbReference type="SAM" id="Phobius"/>
    </source>
</evidence>
<accession>A0A5B7ZR68</accession>
<keyword evidence="1" id="KW-0812">Transmembrane</keyword>
<feature type="transmembrane region" description="Helical" evidence="1">
    <location>
        <begin position="78"/>
        <end position="97"/>
    </location>
</feature>
<name>A0A5B7ZR68_9GAMM</name>
<evidence type="ECO:0000313" key="3">
    <source>
        <dbReference type="Proteomes" id="UP000308149"/>
    </source>
</evidence>
<dbReference type="RefSeq" id="WP_139716075.1">
    <property type="nucleotide sequence ID" value="NZ_CP040871.1"/>
</dbReference>
<reference evidence="2 3" key="1">
    <citation type="submission" date="2019-06" db="EMBL/GenBank/DDBJ databases">
        <title>Thermomonas aquatica sp. nov., isolated from an industrial wastewater treatment plant.</title>
        <authorList>
            <person name="Jeon J.H."/>
            <person name="Park D.-S."/>
        </authorList>
    </citation>
    <scope>NUCLEOTIDE SEQUENCE [LARGE SCALE GENOMIC DNA]</scope>
    <source>
        <strain evidence="2 3">SY21</strain>
    </source>
</reference>
<feature type="transmembrane region" description="Helical" evidence="1">
    <location>
        <begin position="45"/>
        <end position="66"/>
    </location>
</feature>
<dbReference type="AlphaFoldDB" id="A0A5B7ZR68"/>
<dbReference type="Proteomes" id="UP000308149">
    <property type="component" value="Chromosome"/>
</dbReference>
<gene>
    <name evidence="2" type="ORF">FHQ07_06680</name>
</gene>
<feature type="transmembrane region" description="Helical" evidence="1">
    <location>
        <begin position="103"/>
        <end position="127"/>
    </location>
</feature>
<dbReference type="EMBL" id="CP040871">
    <property type="protein sequence ID" value="QDA57023.1"/>
    <property type="molecule type" value="Genomic_DNA"/>
</dbReference>
<organism evidence="2 3">
    <name type="scientific">Thermomonas aquatica</name>
    <dbReference type="NCBI Taxonomy" id="2202149"/>
    <lineage>
        <taxon>Bacteria</taxon>
        <taxon>Pseudomonadati</taxon>
        <taxon>Pseudomonadota</taxon>
        <taxon>Gammaproteobacteria</taxon>
        <taxon>Lysobacterales</taxon>
        <taxon>Lysobacteraceae</taxon>
        <taxon>Thermomonas</taxon>
    </lineage>
</organism>